<dbReference type="AlphaFoldDB" id="A0A1G2CVQ4"/>
<evidence type="ECO:0000256" key="1">
    <source>
        <dbReference type="ARBA" id="ARBA00000085"/>
    </source>
</evidence>
<dbReference type="GO" id="GO:0000155">
    <property type="term" value="F:phosphorelay sensor kinase activity"/>
    <property type="evidence" value="ECO:0007669"/>
    <property type="project" value="InterPro"/>
</dbReference>
<evidence type="ECO:0000256" key="5">
    <source>
        <dbReference type="ARBA" id="ARBA00023012"/>
    </source>
</evidence>
<feature type="domain" description="Histidine kinase" evidence="7">
    <location>
        <begin position="109"/>
        <end position="327"/>
    </location>
</feature>
<dbReference type="PANTHER" id="PTHR43711:SF1">
    <property type="entry name" value="HISTIDINE KINASE 1"/>
    <property type="match status" value="1"/>
</dbReference>
<comment type="caution">
    <text evidence="8">The sequence shown here is derived from an EMBL/GenBank/DDBJ whole genome shotgun (WGS) entry which is preliminary data.</text>
</comment>
<dbReference type="InterPro" id="IPR004358">
    <property type="entry name" value="Sig_transdc_His_kin-like_C"/>
</dbReference>
<evidence type="ECO:0000256" key="2">
    <source>
        <dbReference type="ARBA" id="ARBA00012438"/>
    </source>
</evidence>
<evidence type="ECO:0000256" key="4">
    <source>
        <dbReference type="ARBA" id="ARBA00022777"/>
    </source>
</evidence>
<dbReference type="InterPro" id="IPR050736">
    <property type="entry name" value="Sensor_HK_Regulatory"/>
</dbReference>
<dbReference type="InterPro" id="IPR036097">
    <property type="entry name" value="HisK_dim/P_sf"/>
</dbReference>
<dbReference type="PRINTS" id="PR00344">
    <property type="entry name" value="BCTRLSENSOR"/>
</dbReference>
<evidence type="ECO:0000256" key="3">
    <source>
        <dbReference type="ARBA" id="ARBA00022679"/>
    </source>
</evidence>
<dbReference type="Proteomes" id="UP000177122">
    <property type="component" value="Unassembled WGS sequence"/>
</dbReference>
<keyword evidence="3" id="KW-0808">Transferase</keyword>
<comment type="catalytic activity">
    <reaction evidence="1">
        <text>ATP + protein L-histidine = ADP + protein N-phospho-L-histidine.</text>
        <dbReference type="EC" id="2.7.13.3"/>
    </reaction>
</comment>
<sequence>MNDPKKKSFLRRVLFANCDALGVGIWSCPSFIFLIMGAVIIVTILTTYVIAEQHADPEVVIAIVTLLTVFLLIITQVLVNAFEKIVRSRQVEAARTKEVAELKDQFLYLAVHDLASAATAVKWGLKMLERNPDKTQTPYEQEIFSSIRTRNDRLVTLVHQIALITQIEHGEIMLHTEPVLLSELLNDAIKKQRGGDAPERAACNIDIAPQLPLFITDRDFFNEIIDTLLYNARMHAPHDGCNIAISAKIEADTVLVVAVENNGEGIPAELQAHIFEKFWRNEKTGKIERAGFGLYIAQSLARLLGGDITFTSDPTITCFTLRLPLTPPVNT</sequence>
<reference evidence="8 9" key="1">
    <citation type="journal article" date="2016" name="Nat. Commun.">
        <title>Thousands of microbial genomes shed light on interconnected biogeochemical processes in an aquifer system.</title>
        <authorList>
            <person name="Anantharaman K."/>
            <person name="Brown C.T."/>
            <person name="Hug L.A."/>
            <person name="Sharon I."/>
            <person name="Castelle C.J."/>
            <person name="Probst A.J."/>
            <person name="Thomas B.C."/>
            <person name="Singh A."/>
            <person name="Wilkins M.J."/>
            <person name="Karaoz U."/>
            <person name="Brodie E.L."/>
            <person name="Williams K.H."/>
            <person name="Hubbard S.S."/>
            <person name="Banfield J.F."/>
        </authorList>
    </citation>
    <scope>NUCLEOTIDE SEQUENCE [LARGE SCALE GENOMIC DNA]</scope>
</reference>
<feature type="transmembrane region" description="Helical" evidence="6">
    <location>
        <begin position="21"/>
        <end position="47"/>
    </location>
</feature>
<keyword evidence="6" id="KW-0472">Membrane</keyword>
<dbReference type="PROSITE" id="PS50109">
    <property type="entry name" value="HIS_KIN"/>
    <property type="match status" value="1"/>
</dbReference>
<gene>
    <name evidence="8" type="ORF">A2845_03195</name>
</gene>
<keyword evidence="6" id="KW-0812">Transmembrane</keyword>
<dbReference type="InterPro" id="IPR003594">
    <property type="entry name" value="HATPase_dom"/>
</dbReference>
<dbReference type="InterPro" id="IPR036890">
    <property type="entry name" value="HATPase_C_sf"/>
</dbReference>
<keyword evidence="4" id="KW-0418">Kinase</keyword>
<proteinExistence type="predicted"/>
<dbReference type="Gene3D" id="1.10.287.130">
    <property type="match status" value="1"/>
</dbReference>
<dbReference type="Gene3D" id="3.30.565.10">
    <property type="entry name" value="Histidine kinase-like ATPase, C-terminal domain"/>
    <property type="match status" value="1"/>
</dbReference>
<protein>
    <recommendedName>
        <fullName evidence="2">histidine kinase</fullName>
        <ecNumber evidence="2">2.7.13.3</ecNumber>
    </recommendedName>
</protein>
<dbReference type="SUPFAM" id="SSF47384">
    <property type="entry name" value="Homodimeric domain of signal transducing histidine kinase"/>
    <property type="match status" value="1"/>
</dbReference>
<evidence type="ECO:0000313" key="8">
    <source>
        <dbReference type="EMBL" id="OGZ05436.1"/>
    </source>
</evidence>
<evidence type="ECO:0000256" key="6">
    <source>
        <dbReference type="SAM" id="Phobius"/>
    </source>
</evidence>
<accession>A0A1G2CVQ4</accession>
<evidence type="ECO:0000313" key="9">
    <source>
        <dbReference type="Proteomes" id="UP000177122"/>
    </source>
</evidence>
<dbReference type="InterPro" id="IPR005467">
    <property type="entry name" value="His_kinase_dom"/>
</dbReference>
<dbReference type="Pfam" id="PF02518">
    <property type="entry name" value="HATPase_c"/>
    <property type="match status" value="1"/>
</dbReference>
<dbReference type="PANTHER" id="PTHR43711">
    <property type="entry name" value="TWO-COMPONENT HISTIDINE KINASE"/>
    <property type="match status" value="1"/>
</dbReference>
<evidence type="ECO:0000259" key="7">
    <source>
        <dbReference type="PROSITE" id="PS50109"/>
    </source>
</evidence>
<feature type="transmembrane region" description="Helical" evidence="6">
    <location>
        <begin position="59"/>
        <end position="79"/>
    </location>
</feature>
<dbReference type="EMBL" id="MHLI01000011">
    <property type="protein sequence ID" value="OGZ05436.1"/>
    <property type="molecule type" value="Genomic_DNA"/>
</dbReference>
<organism evidence="8 9">
    <name type="scientific">Candidatus Lloydbacteria bacterium RIFCSPHIGHO2_01_FULL_49_22</name>
    <dbReference type="NCBI Taxonomy" id="1798658"/>
    <lineage>
        <taxon>Bacteria</taxon>
        <taxon>Candidatus Lloydiibacteriota</taxon>
    </lineage>
</organism>
<dbReference type="SMART" id="SM00387">
    <property type="entry name" value="HATPase_c"/>
    <property type="match status" value="1"/>
</dbReference>
<keyword evidence="6" id="KW-1133">Transmembrane helix</keyword>
<dbReference type="EC" id="2.7.13.3" evidence="2"/>
<name>A0A1G2CVQ4_9BACT</name>
<dbReference type="CDD" id="cd00075">
    <property type="entry name" value="HATPase"/>
    <property type="match status" value="1"/>
</dbReference>
<dbReference type="SUPFAM" id="SSF55874">
    <property type="entry name" value="ATPase domain of HSP90 chaperone/DNA topoisomerase II/histidine kinase"/>
    <property type="match status" value="1"/>
</dbReference>
<keyword evidence="5" id="KW-0902">Two-component regulatory system</keyword>